<organism evidence="1 2">
    <name type="scientific">Halodurantibacterium flavum</name>
    <dbReference type="NCBI Taxonomy" id="1382802"/>
    <lineage>
        <taxon>Bacteria</taxon>
        <taxon>Pseudomonadati</taxon>
        <taxon>Pseudomonadota</taxon>
        <taxon>Alphaproteobacteria</taxon>
        <taxon>Rhodobacterales</taxon>
        <taxon>Paracoccaceae</taxon>
        <taxon>Halodurantibacterium</taxon>
    </lineage>
</organism>
<reference evidence="2" key="1">
    <citation type="journal article" date="2019" name="Int. J. Syst. Evol. Microbiol.">
        <title>The Global Catalogue of Microorganisms (GCM) 10K type strain sequencing project: providing services to taxonomists for standard genome sequencing and annotation.</title>
        <authorList>
            <consortium name="The Broad Institute Genomics Platform"/>
            <consortium name="The Broad Institute Genome Sequencing Center for Infectious Disease"/>
            <person name="Wu L."/>
            <person name="Ma J."/>
        </authorList>
    </citation>
    <scope>NUCLEOTIDE SEQUENCE [LARGE SCALE GENOMIC DNA]</scope>
    <source>
        <strain evidence="2">CGMCC 4.7242</strain>
    </source>
</reference>
<dbReference type="InterPro" id="IPR036388">
    <property type="entry name" value="WH-like_DNA-bd_sf"/>
</dbReference>
<dbReference type="RefSeq" id="WP_390264301.1">
    <property type="nucleotide sequence ID" value="NZ_JBHUGH010000013.1"/>
</dbReference>
<dbReference type="Gene3D" id="1.10.10.10">
    <property type="entry name" value="Winged helix-like DNA-binding domain superfamily/Winged helix DNA-binding domain"/>
    <property type="match status" value="1"/>
</dbReference>
<name>A0ABW4S8A4_9RHOB</name>
<evidence type="ECO:0000313" key="1">
    <source>
        <dbReference type="EMBL" id="MFD1913810.1"/>
    </source>
</evidence>
<proteinExistence type="predicted"/>
<keyword evidence="2" id="KW-1185">Reference proteome</keyword>
<accession>A0ABW4S8A4</accession>
<evidence type="ECO:0008006" key="3">
    <source>
        <dbReference type="Google" id="ProtNLM"/>
    </source>
</evidence>
<dbReference type="Proteomes" id="UP001597353">
    <property type="component" value="Unassembled WGS sequence"/>
</dbReference>
<dbReference type="SUPFAM" id="SSF46955">
    <property type="entry name" value="Putative DNA-binding domain"/>
    <property type="match status" value="1"/>
</dbReference>
<dbReference type="EMBL" id="JBHUGH010000013">
    <property type="protein sequence ID" value="MFD1913810.1"/>
    <property type="molecule type" value="Genomic_DNA"/>
</dbReference>
<sequence>MMSMVTLADGSVLDLSAWPLPEGAEDGVMNRVQLARAFSVSENTITKWISLGMPVLSDGQNGVAYEFQLSHCYAWRQDRDSKARAAKARGDQLAMQAALAFRNLDADQEEAEGGLTADELRKWSEAEFHRNRVDEQRRRLVRAEAVSRVFEQLLVLVGNTFDTLPDWAEVNLGLSVDQVAQLQSRCDLARAELRATIEADLLGPATVLPFAGAGRQEEMAL</sequence>
<comment type="caution">
    <text evidence="1">The sequence shown here is derived from an EMBL/GenBank/DDBJ whole genome shotgun (WGS) entry which is preliminary data.</text>
</comment>
<gene>
    <name evidence="1" type="ORF">ACFSGJ_16470</name>
</gene>
<protein>
    <recommendedName>
        <fullName evidence="3">Phage DNA packaging protein, Nu1 subunit of terminase</fullName>
    </recommendedName>
</protein>
<dbReference type="InterPro" id="IPR009061">
    <property type="entry name" value="DNA-bd_dom_put_sf"/>
</dbReference>
<evidence type="ECO:0000313" key="2">
    <source>
        <dbReference type="Proteomes" id="UP001597353"/>
    </source>
</evidence>